<gene>
    <name evidence="1" type="ORF">GCM10009410_03990</name>
</gene>
<evidence type="ECO:0000313" key="1">
    <source>
        <dbReference type="EMBL" id="GGP75147.1"/>
    </source>
</evidence>
<protein>
    <submittedName>
        <fullName evidence="1">Uncharacterized protein</fullName>
    </submittedName>
</protein>
<dbReference type="EMBL" id="BMQW01000001">
    <property type="protein sequence ID" value="GGP75147.1"/>
    <property type="molecule type" value="Genomic_DNA"/>
</dbReference>
<accession>A0ABQ2QD36</accession>
<organism evidence="1 2">
    <name type="scientific">Shewanella ulleungensis</name>
    <dbReference type="NCBI Taxonomy" id="2282699"/>
    <lineage>
        <taxon>Bacteria</taxon>
        <taxon>Pseudomonadati</taxon>
        <taxon>Pseudomonadota</taxon>
        <taxon>Gammaproteobacteria</taxon>
        <taxon>Alteromonadales</taxon>
        <taxon>Shewanellaceae</taxon>
        <taxon>Shewanella</taxon>
    </lineage>
</organism>
<evidence type="ECO:0000313" key="2">
    <source>
        <dbReference type="Proteomes" id="UP000654004"/>
    </source>
</evidence>
<keyword evidence="2" id="KW-1185">Reference proteome</keyword>
<comment type="caution">
    <text evidence="1">The sequence shown here is derived from an EMBL/GenBank/DDBJ whole genome shotgun (WGS) entry which is preliminary data.</text>
</comment>
<reference evidence="2" key="1">
    <citation type="journal article" date="2019" name="Int. J. Syst. Evol. Microbiol.">
        <title>The Global Catalogue of Microorganisms (GCM) 10K type strain sequencing project: providing services to taxonomists for standard genome sequencing and annotation.</title>
        <authorList>
            <consortium name="The Broad Institute Genomics Platform"/>
            <consortium name="The Broad Institute Genome Sequencing Center for Infectious Disease"/>
            <person name="Wu L."/>
            <person name="Ma J."/>
        </authorList>
    </citation>
    <scope>NUCLEOTIDE SEQUENCE [LARGE SCALE GENOMIC DNA]</scope>
    <source>
        <strain evidence="2">JCM 32305</strain>
    </source>
</reference>
<name>A0ABQ2QD36_9GAMM</name>
<sequence>MCKAFPIFNATQTAKAWTNKILASKASPEDITEANKYIMSSIIINNIV</sequence>
<proteinExistence type="predicted"/>
<dbReference type="Proteomes" id="UP000654004">
    <property type="component" value="Unassembled WGS sequence"/>
</dbReference>